<keyword evidence="4" id="KW-0109">Calcium transport</keyword>
<evidence type="ECO:0000256" key="5">
    <source>
        <dbReference type="ARBA" id="ARBA00022673"/>
    </source>
</evidence>
<keyword evidence="5" id="KW-0107">Calcium channel</keyword>
<keyword evidence="8" id="KW-0851">Voltage-gated channel</keyword>
<evidence type="ECO:0000256" key="7">
    <source>
        <dbReference type="ARBA" id="ARBA00022837"/>
    </source>
</evidence>
<keyword evidence="7" id="KW-0106">Calcium</keyword>
<comment type="caution">
    <text evidence="17">The sequence shown here is derived from an EMBL/GenBank/DDBJ whole genome shotgun (WGS) entry which is preliminary data.</text>
</comment>
<feature type="domain" description="EF-hand" evidence="16">
    <location>
        <begin position="646"/>
        <end position="681"/>
    </location>
</feature>
<keyword evidence="12" id="KW-0325">Glycoprotein</keyword>
<feature type="transmembrane region" description="Helical" evidence="15">
    <location>
        <begin position="342"/>
        <end position="363"/>
    </location>
</feature>
<feature type="transmembrane region" description="Helical" evidence="15">
    <location>
        <begin position="310"/>
        <end position="330"/>
    </location>
</feature>
<feature type="region of interest" description="Disordered" evidence="14">
    <location>
        <begin position="48"/>
        <end position="117"/>
    </location>
</feature>
<dbReference type="InterPro" id="IPR050599">
    <property type="entry name" value="VDCC_alpha-1_subunit"/>
</dbReference>
<keyword evidence="11 15" id="KW-0472">Membrane</keyword>
<keyword evidence="2" id="KW-0813">Transport</keyword>
<feature type="transmembrane region" description="Helical" evidence="15">
    <location>
        <begin position="447"/>
        <end position="466"/>
    </location>
</feature>
<dbReference type="InterPro" id="IPR002048">
    <property type="entry name" value="EF_hand_dom"/>
</dbReference>
<evidence type="ECO:0000256" key="15">
    <source>
        <dbReference type="SAM" id="Phobius"/>
    </source>
</evidence>
<evidence type="ECO:0000256" key="12">
    <source>
        <dbReference type="ARBA" id="ARBA00023180"/>
    </source>
</evidence>
<evidence type="ECO:0000256" key="13">
    <source>
        <dbReference type="ARBA" id="ARBA00023303"/>
    </source>
</evidence>
<dbReference type="Pfam" id="PF00520">
    <property type="entry name" value="Ion_trans"/>
    <property type="match status" value="1"/>
</dbReference>
<keyword evidence="3" id="KW-0597">Phosphoprotein</keyword>
<protein>
    <recommendedName>
        <fullName evidence="16">EF-hand domain-containing protein</fullName>
    </recommendedName>
</protein>
<keyword evidence="18" id="KW-1185">Reference proteome</keyword>
<keyword evidence="10" id="KW-0406">Ion transport</keyword>
<dbReference type="Gene3D" id="1.20.120.350">
    <property type="entry name" value="Voltage-gated potassium channels. Chain C"/>
    <property type="match status" value="1"/>
</dbReference>
<feature type="region of interest" description="Disordered" evidence="14">
    <location>
        <begin position="738"/>
        <end position="769"/>
    </location>
</feature>
<comment type="subcellular location">
    <subcellularLocation>
        <location evidence="1">Membrane</location>
        <topology evidence="1">Multi-pass membrane protein</topology>
    </subcellularLocation>
</comment>
<evidence type="ECO:0000256" key="6">
    <source>
        <dbReference type="ARBA" id="ARBA00022692"/>
    </source>
</evidence>
<keyword evidence="9 15" id="KW-1133">Transmembrane helix</keyword>
<dbReference type="SUPFAM" id="SSF81324">
    <property type="entry name" value="Voltage-gated potassium channels"/>
    <property type="match status" value="1"/>
</dbReference>
<evidence type="ECO:0000259" key="16">
    <source>
        <dbReference type="PROSITE" id="PS50222"/>
    </source>
</evidence>
<evidence type="ECO:0000256" key="8">
    <source>
        <dbReference type="ARBA" id="ARBA00022882"/>
    </source>
</evidence>
<dbReference type="Gene3D" id="1.10.287.70">
    <property type="match status" value="1"/>
</dbReference>
<dbReference type="PROSITE" id="PS00018">
    <property type="entry name" value="EF_HAND_1"/>
    <property type="match status" value="1"/>
</dbReference>
<name>A0ABP0RCU2_9DINO</name>
<dbReference type="Proteomes" id="UP001642484">
    <property type="component" value="Unassembled WGS sequence"/>
</dbReference>
<organism evidence="17 18">
    <name type="scientific">Durusdinium trenchii</name>
    <dbReference type="NCBI Taxonomy" id="1381693"/>
    <lineage>
        <taxon>Eukaryota</taxon>
        <taxon>Sar</taxon>
        <taxon>Alveolata</taxon>
        <taxon>Dinophyceae</taxon>
        <taxon>Suessiales</taxon>
        <taxon>Symbiodiniaceae</taxon>
        <taxon>Durusdinium</taxon>
    </lineage>
</organism>
<evidence type="ECO:0000256" key="3">
    <source>
        <dbReference type="ARBA" id="ARBA00022553"/>
    </source>
</evidence>
<feature type="compositionally biased region" description="Low complexity" evidence="14">
    <location>
        <begin position="751"/>
        <end position="764"/>
    </location>
</feature>
<dbReference type="PROSITE" id="PS50222">
    <property type="entry name" value="EF_HAND_2"/>
    <property type="match status" value="1"/>
</dbReference>
<dbReference type="EMBL" id="CAXAMN010025683">
    <property type="protein sequence ID" value="CAK9096952.1"/>
    <property type="molecule type" value="Genomic_DNA"/>
</dbReference>
<evidence type="ECO:0000256" key="14">
    <source>
        <dbReference type="SAM" id="MobiDB-lite"/>
    </source>
</evidence>
<feature type="transmembrane region" description="Helical" evidence="15">
    <location>
        <begin position="524"/>
        <end position="547"/>
    </location>
</feature>
<evidence type="ECO:0000256" key="1">
    <source>
        <dbReference type="ARBA" id="ARBA00004141"/>
    </source>
</evidence>
<dbReference type="PANTHER" id="PTHR45628:SF7">
    <property type="entry name" value="VOLTAGE-DEPENDENT CALCIUM CHANNEL TYPE A SUBUNIT ALPHA-1"/>
    <property type="match status" value="1"/>
</dbReference>
<dbReference type="InterPro" id="IPR005821">
    <property type="entry name" value="Ion_trans_dom"/>
</dbReference>
<evidence type="ECO:0000256" key="10">
    <source>
        <dbReference type="ARBA" id="ARBA00023065"/>
    </source>
</evidence>
<dbReference type="PANTHER" id="PTHR45628">
    <property type="entry name" value="VOLTAGE-DEPENDENT CALCIUM CHANNEL TYPE A SUBUNIT ALPHA-1"/>
    <property type="match status" value="1"/>
</dbReference>
<feature type="compositionally biased region" description="Acidic residues" evidence="14">
    <location>
        <begin position="79"/>
        <end position="91"/>
    </location>
</feature>
<evidence type="ECO:0000313" key="18">
    <source>
        <dbReference type="Proteomes" id="UP001642484"/>
    </source>
</evidence>
<evidence type="ECO:0000256" key="9">
    <source>
        <dbReference type="ARBA" id="ARBA00022989"/>
    </source>
</evidence>
<gene>
    <name evidence="17" type="ORF">CCMP2556_LOCUS46066</name>
</gene>
<evidence type="ECO:0000256" key="11">
    <source>
        <dbReference type="ARBA" id="ARBA00023136"/>
    </source>
</evidence>
<proteinExistence type="predicted"/>
<dbReference type="InterPro" id="IPR027359">
    <property type="entry name" value="Volt_channel_dom_sf"/>
</dbReference>
<keyword evidence="13" id="KW-0407">Ion channel</keyword>
<reference evidence="17 18" key="1">
    <citation type="submission" date="2024-02" db="EMBL/GenBank/DDBJ databases">
        <authorList>
            <person name="Chen Y."/>
            <person name="Shah S."/>
            <person name="Dougan E. K."/>
            <person name="Thang M."/>
            <person name="Chan C."/>
        </authorList>
    </citation>
    <scope>NUCLEOTIDE SEQUENCE [LARGE SCALE GENOMIC DNA]</scope>
</reference>
<evidence type="ECO:0000256" key="2">
    <source>
        <dbReference type="ARBA" id="ARBA00022448"/>
    </source>
</evidence>
<dbReference type="InterPro" id="IPR018247">
    <property type="entry name" value="EF_Hand_1_Ca_BS"/>
</dbReference>
<keyword evidence="6 15" id="KW-0812">Transmembrane</keyword>
<evidence type="ECO:0000256" key="4">
    <source>
        <dbReference type="ARBA" id="ARBA00022568"/>
    </source>
</evidence>
<accession>A0ABP0RCU2</accession>
<feature type="transmembrane region" description="Helical" evidence="15">
    <location>
        <begin position="375"/>
        <end position="394"/>
    </location>
</feature>
<evidence type="ECO:0000313" key="17">
    <source>
        <dbReference type="EMBL" id="CAK9096952.1"/>
    </source>
</evidence>
<sequence length="786" mass="87918">MADPAFGELLDASLRVLKRNLLEAYSEAAQGSPLFVERSAEKFEAELQSLKGRWNPDSPTRPSISFSPQQGSELGEPIKEDEDVEDGETSEDVQPIFSEEDDSDQLKANPNEEPEEQAVRKAMLQRLQVRLNVLHPTQLVSGRNLHDAVGALGLTSYTVEDMNEIIKGLAKYIDLKLLKKDDPKLTIARSRSNNSIFDAQGQGDFAKAIWRWPILNRVGIDSPERSSRSGTSFEQEDTPSHTVVPAKALMDLFTTKDGELPKRIFGPRLLKQFQAMREILVAGDTNRLVAELTFVRINDLAAPPEALDPLFYIEPIVAVLIVVNGIMIGFQTDPTFEGWSGWPYIEVAFAVLLVLECVVRFSLSGCQQFFCGPDVHWNLFDMFLVLTAVTDVVFQLAGTEQDADMFGASLLRFCRLIRLVRVVKVFRLNYMKELRLMVKGLVAGMRTLLLSFALLFAVLYVISGFATMTLGRDERTAELDLQGHFNNIPRSMFTAFRCFSGECFADSGLPIAAVLSTKLGWSFAIFYVLSYMLVSLGIFNVILAVYVDITMRAAKETEVSTAEQYSRESIRIARTTRELLKKFAEAHRVFYDRDEGDRVTIKNLDLRLNSGTFLDDDISDTIAITKELFLLVIQDQRVQQLMNDLDLPADRANLFEVIDADGTGTLNVTELVQGLLKIRRELTKRDTVAVLLTAKAVHAMVLELKKEQQSFREALLGVLANQESMRRSLAGGALYKPPRNPKVNFSRRSPESVPSSVPEKCSSPTTLEELKEERCLGKQSVVSLGV</sequence>
<feature type="compositionally biased region" description="Polar residues" evidence="14">
    <location>
        <begin position="57"/>
        <end position="72"/>
    </location>
</feature>